<evidence type="ECO:0000313" key="8">
    <source>
        <dbReference type="EMBL" id="CAE2206415.1"/>
    </source>
</evidence>
<keyword evidence="3" id="KW-0223">Dioxygenase</keyword>
<dbReference type="InterPro" id="IPR006620">
    <property type="entry name" value="Pro_4_hyd_alph"/>
</dbReference>
<dbReference type="EMBL" id="HBKQ01004133">
    <property type="protein sequence ID" value="CAE2206415.1"/>
    <property type="molecule type" value="Transcribed_RNA"/>
</dbReference>
<evidence type="ECO:0000256" key="3">
    <source>
        <dbReference type="ARBA" id="ARBA00022964"/>
    </source>
</evidence>
<keyword evidence="4" id="KW-0560">Oxidoreductase</keyword>
<organism evidence="8">
    <name type="scientific">Odontella aurita</name>
    <dbReference type="NCBI Taxonomy" id="265563"/>
    <lineage>
        <taxon>Eukaryota</taxon>
        <taxon>Sar</taxon>
        <taxon>Stramenopiles</taxon>
        <taxon>Ochrophyta</taxon>
        <taxon>Bacillariophyta</taxon>
        <taxon>Mediophyceae</taxon>
        <taxon>Biddulphiophycidae</taxon>
        <taxon>Eupodiscales</taxon>
        <taxon>Odontellaceae</taxon>
        <taxon>Odontella</taxon>
    </lineage>
</organism>
<evidence type="ECO:0000256" key="5">
    <source>
        <dbReference type="ARBA" id="ARBA00023004"/>
    </source>
</evidence>
<dbReference type="SMART" id="SM00702">
    <property type="entry name" value="P4Hc"/>
    <property type="match status" value="1"/>
</dbReference>
<dbReference type="GO" id="GO:0005783">
    <property type="term" value="C:endoplasmic reticulum"/>
    <property type="evidence" value="ECO:0007669"/>
    <property type="project" value="TreeGrafter"/>
</dbReference>
<dbReference type="PANTHER" id="PTHR10869">
    <property type="entry name" value="PROLYL 4-HYDROXYLASE ALPHA SUBUNIT"/>
    <property type="match status" value="1"/>
</dbReference>
<dbReference type="GO" id="GO:0031418">
    <property type="term" value="F:L-ascorbic acid binding"/>
    <property type="evidence" value="ECO:0007669"/>
    <property type="project" value="InterPro"/>
</dbReference>
<reference evidence="8" key="1">
    <citation type="submission" date="2021-01" db="EMBL/GenBank/DDBJ databases">
        <authorList>
            <person name="Corre E."/>
            <person name="Pelletier E."/>
            <person name="Niang G."/>
            <person name="Scheremetjew M."/>
            <person name="Finn R."/>
            <person name="Kale V."/>
            <person name="Holt S."/>
            <person name="Cochrane G."/>
            <person name="Meng A."/>
            <person name="Brown T."/>
            <person name="Cohen L."/>
        </authorList>
    </citation>
    <scope>NUCLEOTIDE SEQUENCE</scope>
    <source>
        <strain evidence="8">Isolate 1302-5</strain>
    </source>
</reference>
<evidence type="ECO:0000259" key="7">
    <source>
        <dbReference type="PROSITE" id="PS51471"/>
    </source>
</evidence>
<evidence type="ECO:0000256" key="4">
    <source>
        <dbReference type="ARBA" id="ARBA00023002"/>
    </source>
</evidence>
<evidence type="ECO:0000256" key="1">
    <source>
        <dbReference type="ARBA" id="ARBA00001961"/>
    </source>
</evidence>
<evidence type="ECO:0000256" key="2">
    <source>
        <dbReference type="ARBA" id="ARBA00022723"/>
    </source>
</evidence>
<dbReference type="AlphaFoldDB" id="A0A7S4HQN7"/>
<proteinExistence type="predicted"/>
<protein>
    <recommendedName>
        <fullName evidence="7">Fe2OG dioxygenase domain-containing protein</fullName>
    </recommendedName>
</protein>
<dbReference type="GO" id="GO:0004656">
    <property type="term" value="F:procollagen-proline 4-dioxygenase activity"/>
    <property type="evidence" value="ECO:0007669"/>
    <property type="project" value="TreeGrafter"/>
</dbReference>
<evidence type="ECO:0000256" key="6">
    <source>
        <dbReference type="SAM" id="MobiDB-lite"/>
    </source>
</evidence>
<dbReference type="GO" id="GO:0005506">
    <property type="term" value="F:iron ion binding"/>
    <property type="evidence" value="ECO:0007669"/>
    <property type="project" value="InterPro"/>
</dbReference>
<dbReference type="InterPro" id="IPR005123">
    <property type="entry name" value="Oxoglu/Fe-dep_dioxygenase_dom"/>
</dbReference>
<keyword evidence="5" id="KW-0408">Iron</keyword>
<name>A0A7S4HQN7_9STRA</name>
<dbReference type="InterPro" id="IPR044862">
    <property type="entry name" value="Pro_4_hyd_alph_FE2OG_OXY"/>
</dbReference>
<dbReference type="PROSITE" id="PS51471">
    <property type="entry name" value="FE2OG_OXY"/>
    <property type="match status" value="1"/>
</dbReference>
<feature type="region of interest" description="Disordered" evidence="6">
    <location>
        <begin position="1"/>
        <end position="34"/>
    </location>
</feature>
<sequence length="493" mass="55102">MAKNRSKDAARKSTKKVRDPEGKKGRPKGTRNEKVVHVAEANDSSTTPASIQILLGAFFFLTGIATRPFISLWNDSPVTNRKLFAETPLSQPDGTNAFDVPIVEGRSGNGEVSTGSLPNFFACDDTKLSKFLHAAPQRGMHVVCLGNDTPEDVFLRLFRGAYNDTEREPPVKTKSVWRNIRTRLETNLSLPPSGPLQQPWAIFTPEGDRLVGADDDIVDEEIVTKSLLRSGMLIVMEGGTWIWPGVRVGFKRTVHLDWAMKGHDSDRQTATIETLSLRPLVVSVKGFISTDECKEIQNLAKPTLQYSGVSLMDHDKGKPASNWRTSQSTFLPAGRDTTMQNIERRTASLTRIPKNHQEHVQVLRYGNGEKYDAHHDYFNPEMYKNDKHTMMQIQNGKRNRVATVFWYLSDVEKGGETIFPRAGGAPHPRDFSDCSRGLKVKPEEGKVIIFYSLDATGKLDPLSLHGACKVEEGVKWAANKWVWNAPRNYVSAD</sequence>
<dbReference type="InterPro" id="IPR045054">
    <property type="entry name" value="P4HA-like"/>
</dbReference>
<accession>A0A7S4HQN7</accession>
<dbReference type="Gene3D" id="2.60.120.620">
    <property type="entry name" value="q2cbj1_9rhob like domain"/>
    <property type="match status" value="1"/>
</dbReference>
<gene>
    <name evidence="8" type="ORF">OAUR00152_LOCUS2821</name>
</gene>
<dbReference type="PANTHER" id="PTHR10869:SF246">
    <property type="entry name" value="TRANSMEMBRANE PROLYL 4-HYDROXYLASE"/>
    <property type="match status" value="1"/>
</dbReference>
<dbReference type="Pfam" id="PF13640">
    <property type="entry name" value="2OG-FeII_Oxy_3"/>
    <property type="match status" value="1"/>
</dbReference>
<comment type="cofactor">
    <cofactor evidence="1">
        <name>L-ascorbate</name>
        <dbReference type="ChEBI" id="CHEBI:38290"/>
    </cofactor>
</comment>
<keyword evidence="2" id="KW-0479">Metal-binding</keyword>
<feature type="domain" description="Fe2OG dioxygenase" evidence="7">
    <location>
        <begin position="356"/>
        <end position="484"/>
    </location>
</feature>